<protein>
    <submittedName>
        <fullName evidence="1">Putative effector protein</fullName>
    </submittedName>
</protein>
<dbReference type="EMBL" id="CAUH01001489">
    <property type="protein sequence ID" value="CCU75588.1"/>
    <property type="molecule type" value="Genomic_DNA"/>
</dbReference>
<accession>N1JCU7</accession>
<reference evidence="1 2" key="1">
    <citation type="journal article" date="2010" name="Science">
        <title>Genome expansion and gene loss in powdery mildew fungi reveal tradeoffs in extreme parasitism.</title>
        <authorList>
            <person name="Spanu P.D."/>
            <person name="Abbott J.C."/>
            <person name="Amselem J."/>
            <person name="Burgis T.A."/>
            <person name="Soanes D.M."/>
            <person name="Stueber K."/>
            <person name="Ver Loren van Themaat E."/>
            <person name="Brown J.K.M."/>
            <person name="Butcher S.A."/>
            <person name="Gurr S.J."/>
            <person name="Lebrun M.-H."/>
            <person name="Ridout C.J."/>
            <person name="Schulze-Lefert P."/>
            <person name="Talbot N.J."/>
            <person name="Ahmadinejad N."/>
            <person name="Ametz C."/>
            <person name="Barton G.R."/>
            <person name="Benjdia M."/>
            <person name="Bidzinski P."/>
            <person name="Bindschedler L.V."/>
            <person name="Both M."/>
            <person name="Brewer M.T."/>
            <person name="Cadle-Davidson L."/>
            <person name="Cadle-Davidson M.M."/>
            <person name="Collemare J."/>
            <person name="Cramer R."/>
            <person name="Frenkel O."/>
            <person name="Godfrey D."/>
            <person name="Harriman J."/>
            <person name="Hoede C."/>
            <person name="King B.C."/>
            <person name="Klages S."/>
            <person name="Kleemann J."/>
            <person name="Knoll D."/>
            <person name="Koti P.S."/>
            <person name="Kreplak J."/>
            <person name="Lopez-Ruiz F.J."/>
            <person name="Lu X."/>
            <person name="Maekawa T."/>
            <person name="Mahanil S."/>
            <person name="Micali C."/>
            <person name="Milgroom M.G."/>
            <person name="Montana G."/>
            <person name="Noir S."/>
            <person name="O'Connell R.J."/>
            <person name="Oberhaensli S."/>
            <person name="Parlange F."/>
            <person name="Pedersen C."/>
            <person name="Quesneville H."/>
            <person name="Reinhardt R."/>
            <person name="Rott M."/>
            <person name="Sacristan S."/>
            <person name="Schmidt S.M."/>
            <person name="Schoen M."/>
            <person name="Skamnioti P."/>
            <person name="Sommer H."/>
            <person name="Stephens A."/>
            <person name="Takahara H."/>
            <person name="Thordal-Christensen H."/>
            <person name="Vigouroux M."/>
            <person name="Wessling R."/>
            <person name="Wicker T."/>
            <person name="Panstruga R."/>
        </authorList>
    </citation>
    <scope>NUCLEOTIDE SEQUENCE [LARGE SCALE GENOMIC DNA]</scope>
    <source>
        <strain evidence="1">DH14</strain>
    </source>
</reference>
<dbReference type="Proteomes" id="UP000015441">
    <property type="component" value="Unassembled WGS sequence"/>
</dbReference>
<evidence type="ECO:0000313" key="2">
    <source>
        <dbReference type="Proteomes" id="UP000015441"/>
    </source>
</evidence>
<dbReference type="InParanoid" id="N1JCU7"/>
<comment type="caution">
    <text evidence="1">The sequence shown here is derived from an EMBL/GenBank/DDBJ whole genome shotgun (WGS) entry which is preliminary data.</text>
</comment>
<name>N1JCU7_BLUG1</name>
<organism evidence="1 2">
    <name type="scientific">Blumeria graminis f. sp. hordei (strain DH14)</name>
    <name type="common">Barley powdery mildew</name>
    <name type="synonym">Oidium monilioides f. sp. hordei</name>
    <dbReference type="NCBI Taxonomy" id="546991"/>
    <lineage>
        <taxon>Eukaryota</taxon>
        <taxon>Fungi</taxon>
        <taxon>Dikarya</taxon>
        <taxon>Ascomycota</taxon>
        <taxon>Pezizomycotina</taxon>
        <taxon>Leotiomycetes</taxon>
        <taxon>Erysiphales</taxon>
        <taxon>Erysiphaceae</taxon>
        <taxon>Blumeria</taxon>
        <taxon>Blumeria hordei</taxon>
    </lineage>
</organism>
<dbReference type="HOGENOM" id="CLU_056196_0_0_1"/>
<keyword evidence="2" id="KW-1185">Reference proteome</keyword>
<gene>
    <name evidence="1" type="ORF">BGHDH14_bghG001489000001001</name>
</gene>
<sequence length="307" mass="34965">MHCVFAFLLIPTINMHKESERLALVGLDKHDAIYSVFEPKISGQFPSIGPEHDILATNSRVGGPGTYVKAYCSNSLGIIKIVELLSNDLLEITYDFYRDFGIKERGIEDCLYCIRKFRNKRRTISALSLNDLMNEKYCSASLLAKLAFSRYLNVSGKYRSFAPSHVYGPIEVVADTPIKMSSVISSRFIFGEMLKGEQPKALAWYMGHLHIFARTQGMVWTPVTTVGAESKSGRPVVDFLYSHLNHFKTFRADIHNWAERYKARRSNPPPDVEIWAIDDQEMENIRVLFSKFDFGTLPMMPLDGYIV</sequence>
<dbReference type="AlphaFoldDB" id="N1JCU7"/>
<evidence type="ECO:0000313" key="1">
    <source>
        <dbReference type="EMBL" id="CCU75588.1"/>
    </source>
</evidence>
<proteinExistence type="predicted"/>